<proteinExistence type="predicted"/>
<evidence type="ECO:0000313" key="3">
    <source>
        <dbReference type="EMBL" id="SUP98891.1"/>
    </source>
</evidence>
<name>A0A085U7T1_YERRU</name>
<dbReference type="KEGG" id="yrb:UGYR_02150"/>
<dbReference type="NCBIfam" id="NF007617">
    <property type="entry name" value="PRK10265.1"/>
    <property type="match status" value="1"/>
</dbReference>
<accession>A0A085U7T1</accession>
<feature type="coiled-coil region" evidence="1">
    <location>
        <begin position="73"/>
        <end position="100"/>
    </location>
</feature>
<dbReference type="OrthoDB" id="5567704at2"/>
<organism evidence="2">
    <name type="scientific">Yersinia ruckeri</name>
    <dbReference type="NCBI Taxonomy" id="29486"/>
    <lineage>
        <taxon>Bacteria</taxon>
        <taxon>Pseudomonadati</taxon>
        <taxon>Pseudomonadota</taxon>
        <taxon>Gammaproteobacteria</taxon>
        <taxon>Enterobacterales</taxon>
        <taxon>Yersiniaceae</taxon>
        <taxon>Yersinia</taxon>
    </lineage>
</organism>
<dbReference type="GeneID" id="66879565"/>
<keyword evidence="1" id="KW-0175">Coiled coil</keyword>
<dbReference type="eggNOG" id="COG0789">
    <property type="taxonomic scope" value="Bacteria"/>
</dbReference>
<dbReference type="Proteomes" id="UP000255169">
    <property type="component" value="Unassembled WGS sequence"/>
</dbReference>
<dbReference type="EMBL" id="UHJG01000001">
    <property type="protein sequence ID" value="SUP98891.1"/>
    <property type="molecule type" value="Genomic_DNA"/>
</dbReference>
<dbReference type="PATRIC" id="fig|29486.44.peg.1524"/>
<evidence type="ECO:0000313" key="2">
    <source>
        <dbReference type="EMBL" id="CEK27634.1"/>
    </source>
</evidence>
<evidence type="ECO:0000313" key="4">
    <source>
        <dbReference type="Proteomes" id="UP000255169"/>
    </source>
</evidence>
<reference evidence="3 4" key="2">
    <citation type="submission" date="2018-06" db="EMBL/GenBank/DDBJ databases">
        <authorList>
            <consortium name="Pathogen Informatics"/>
            <person name="Doyle S."/>
        </authorList>
    </citation>
    <scope>NUCLEOTIDE SEQUENCE [LARGE SCALE GENOMIC DNA]</scope>
    <source>
        <strain evidence="3 4">NCTC10476</strain>
    </source>
</reference>
<dbReference type="Pfam" id="PF13591">
    <property type="entry name" value="MerR_2"/>
    <property type="match status" value="1"/>
</dbReference>
<dbReference type="RefSeq" id="WP_004717585.1">
    <property type="nucleotide sequence ID" value="NZ_CABIHR010000009.1"/>
</dbReference>
<sequence>MTEIEMTYSVTELCQTTGILQDELIEVVGLGVIAPLEPSNTLWVFDADALRDLQRAWRLRNELDLDWSGVAMTLTLLEQVQQLKKENEQLRCRLERFLHLS</sequence>
<evidence type="ECO:0000256" key="1">
    <source>
        <dbReference type="SAM" id="Coils"/>
    </source>
</evidence>
<protein>
    <submittedName>
        <fullName evidence="2">Chaperone-modulator protein CbpM</fullName>
    </submittedName>
</protein>
<dbReference type="STRING" id="29486.UGYR_02150"/>
<dbReference type="AlphaFoldDB" id="A0A085U7T1"/>
<keyword evidence="4" id="KW-1185">Reference proteome</keyword>
<gene>
    <name evidence="3" type="primary">cbpM</name>
    <name evidence="2" type="ORF">CSF007_9405</name>
    <name evidence="3" type="ORF">NCTC10476_00268</name>
</gene>
<dbReference type="EMBL" id="LN681231">
    <property type="protein sequence ID" value="CEK27634.1"/>
    <property type="molecule type" value="Genomic_DNA"/>
</dbReference>
<reference evidence="2" key="1">
    <citation type="journal article" date="2015" name="Genome Announc.">
        <title>Complete Genome Sequence of Yersinia ruckeri Strain CSF007-82, Etiologic Agent of Red Mouth Disease in Salmonid Fish.</title>
        <authorList>
            <person name="Nelson M.C."/>
            <person name="LaPatra S.E."/>
            <person name="Welch T.J."/>
            <person name="Graf J."/>
        </authorList>
    </citation>
    <scope>NUCLEOTIDE SEQUENCE</scope>
    <source>
        <strain evidence="2">CSF007-82</strain>
    </source>
</reference>
<dbReference type="Gene3D" id="1.10.1660.10">
    <property type="match status" value="1"/>
</dbReference>